<feature type="compositionally biased region" description="Basic and acidic residues" evidence="1">
    <location>
        <begin position="146"/>
        <end position="160"/>
    </location>
</feature>
<evidence type="ECO:0000256" key="2">
    <source>
        <dbReference type="SAM" id="Phobius"/>
    </source>
</evidence>
<feature type="region of interest" description="Disordered" evidence="1">
    <location>
        <begin position="335"/>
        <end position="363"/>
    </location>
</feature>
<dbReference type="AlphaFoldDB" id="A0A9P4J6K3"/>
<feature type="compositionally biased region" description="Low complexity" evidence="1">
    <location>
        <begin position="340"/>
        <end position="352"/>
    </location>
</feature>
<feature type="compositionally biased region" description="Acidic residues" evidence="1">
    <location>
        <begin position="435"/>
        <end position="449"/>
    </location>
</feature>
<feature type="transmembrane region" description="Helical" evidence="2">
    <location>
        <begin position="388"/>
        <end position="413"/>
    </location>
</feature>
<feature type="region of interest" description="Disordered" evidence="1">
    <location>
        <begin position="108"/>
        <end position="215"/>
    </location>
</feature>
<feature type="compositionally biased region" description="Basic and acidic residues" evidence="1">
    <location>
        <begin position="178"/>
        <end position="200"/>
    </location>
</feature>
<evidence type="ECO:0000313" key="3">
    <source>
        <dbReference type="EMBL" id="KAF2154135.1"/>
    </source>
</evidence>
<keyword evidence="2" id="KW-0812">Transmembrane</keyword>
<dbReference type="OrthoDB" id="5398191at2759"/>
<accession>A0A9P4J6K3</accession>
<sequence>MVFDYFAFARAKKNQEALEKTNPQNPVLKQEDQDFLDKVASHDASAPPLPPAVIQEDGTVQEAQTGGLKEAAQAANTIALPDAPEAEIAELATAEQAKSQKRTWASYVPSAPSLPSMPSLPTWRSKAKPNDQPADDTAKDTATTTDSKDCEIPAESKDAETTEASESVGKPDSAADPTTDKTEEKIGEKVDEKVDDKAQESQEQGQSAAYPPGVKVTENVKLDQAKRDEDVKEVSVILDRLNLSSINNRVFSFSKESQKIYEDFTVVLKDMINGGPTAYHDMEKLLKENDQHLKEMFYGMPPFVQTLVKSLPAKLGGTLGPEMLAAASEKPGADLKSRMAAASQPPSAPATKSSKKKKNIPSVKGLANEQGAIATMLRSIVTFLKARFPAFVTGTNVIMSIAVFLLLFVFWYCHKRGRETRLQREADAASINEASDAESGLEDSQDFTPDESKASEEEEGDDEEAENIGLKADEDGDTAPLKSVQDILNQPIPAEVPLPVKEEEALTGEAGKST</sequence>
<gene>
    <name evidence="3" type="ORF">K461DRAFT_277231</name>
</gene>
<organism evidence="3 4">
    <name type="scientific">Myriangium duriaei CBS 260.36</name>
    <dbReference type="NCBI Taxonomy" id="1168546"/>
    <lineage>
        <taxon>Eukaryota</taxon>
        <taxon>Fungi</taxon>
        <taxon>Dikarya</taxon>
        <taxon>Ascomycota</taxon>
        <taxon>Pezizomycotina</taxon>
        <taxon>Dothideomycetes</taxon>
        <taxon>Dothideomycetidae</taxon>
        <taxon>Myriangiales</taxon>
        <taxon>Myriangiaceae</taxon>
        <taxon>Myriangium</taxon>
    </lineage>
</organism>
<name>A0A9P4J6K3_9PEZI</name>
<feature type="compositionally biased region" description="Acidic residues" evidence="1">
    <location>
        <begin position="456"/>
        <end position="466"/>
    </location>
</feature>
<feature type="compositionally biased region" description="Low complexity" evidence="1">
    <location>
        <begin position="109"/>
        <end position="121"/>
    </location>
</feature>
<reference evidence="3" key="1">
    <citation type="journal article" date="2020" name="Stud. Mycol.">
        <title>101 Dothideomycetes genomes: a test case for predicting lifestyles and emergence of pathogens.</title>
        <authorList>
            <person name="Haridas S."/>
            <person name="Albert R."/>
            <person name="Binder M."/>
            <person name="Bloem J."/>
            <person name="Labutti K."/>
            <person name="Salamov A."/>
            <person name="Andreopoulos B."/>
            <person name="Baker S."/>
            <person name="Barry K."/>
            <person name="Bills G."/>
            <person name="Bluhm B."/>
            <person name="Cannon C."/>
            <person name="Castanera R."/>
            <person name="Culley D."/>
            <person name="Daum C."/>
            <person name="Ezra D."/>
            <person name="Gonzalez J."/>
            <person name="Henrissat B."/>
            <person name="Kuo A."/>
            <person name="Liang C."/>
            <person name="Lipzen A."/>
            <person name="Lutzoni F."/>
            <person name="Magnuson J."/>
            <person name="Mondo S."/>
            <person name="Nolan M."/>
            <person name="Ohm R."/>
            <person name="Pangilinan J."/>
            <person name="Park H.-J."/>
            <person name="Ramirez L."/>
            <person name="Alfaro M."/>
            <person name="Sun H."/>
            <person name="Tritt A."/>
            <person name="Yoshinaga Y."/>
            <person name="Zwiers L.-H."/>
            <person name="Turgeon B."/>
            <person name="Goodwin S."/>
            <person name="Spatafora J."/>
            <person name="Crous P."/>
            <person name="Grigoriev I."/>
        </authorList>
    </citation>
    <scope>NUCLEOTIDE SEQUENCE</scope>
    <source>
        <strain evidence="3">CBS 260.36</strain>
    </source>
</reference>
<evidence type="ECO:0000313" key="4">
    <source>
        <dbReference type="Proteomes" id="UP000799439"/>
    </source>
</evidence>
<dbReference type="Proteomes" id="UP000799439">
    <property type="component" value="Unassembled WGS sequence"/>
</dbReference>
<keyword evidence="2" id="KW-1133">Transmembrane helix</keyword>
<evidence type="ECO:0000256" key="1">
    <source>
        <dbReference type="SAM" id="MobiDB-lite"/>
    </source>
</evidence>
<dbReference type="EMBL" id="ML996084">
    <property type="protein sequence ID" value="KAF2154135.1"/>
    <property type="molecule type" value="Genomic_DNA"/>
</dbReference>
<comment type="caution">
    <text evidence="3">The sequence shown here is derived from an EMBL/GenBank/DDBJ whole genome shotgun (WGS) entry which is preliminary data.</text>
</comment>
<protein>
    <submittedName>
        <fullName evidence="3">Uncharacterized protein</fullName>
    </submittedName>
</protein>
<keyword evidence="2" id="KW-0472">Membrane</keyword>
<keyword evidence="4" id="KW-1185">Reference proteome</keyword>
<proteinExistence type="predicted"/>
<feature type="region of interest" description="Disordered" evidence="1">
    <location>
        <begin position="429"/>
        <end position="514"/>
    </location>
</feature>